<keyword evidence="1" id="KW-0378">Hydrolase</keyword>
<gene>
    <name evidence="1" type="ORF">DFR68_11653</name>
</gene>
<dbReference type="PIRSF" id="PIRSF006910">
    <property type="entry name" value="NA_bind_Rv2694c_prd"/>
    <property type="match status" value="1"/>
</dbReference>
<proteinExistence type="predicted"/>
<dbReference type="Gene3D" id="2.40.50.140">
    <property type="entry name" value="Nucleic acid-binding proteins"/>
    <property type="match status" value="1"/>
</dbReference>
<dbReference type="GO" id="GO:0004386">
    <property type="term" value="F:helicase activity"/>
    <property type="evidence" value="ECO:0007669"/>
    <property type="project" value="UniProtKB-KW"/>
</dbReference>
<comment type="caution">
    <text evidence="1">The sequence shown here is derived from an EMBL/GenBank/DDBJ whole genome shotgun (WGS) entry which is preliminary data.</text>
</comment>
<dbReference type="EMBL" id="QQAZ01000016">
    <property type="protein sequence ID" value="RDI44663.1"/>
    <property type="molecule type" value="Genomic_DNA"/>
</dbReference>
<keyword evidence="1" id="KW-0067">ATP-binding</keyword>
<keyword evidence="1" id="KW-0547">Nucleotide-binding</keyword>
<name>A0A370GRV0_9NOCA</name>
<evidence type="ECO:0000313" key="2">
    <source>
        <dbReference type="Proteomes" id="UP000255355"/>
    </source>
</evidence>
<organism evidence="1 2">
    <name type="scientific">Nocardia mexicana</name>
    <dbReference type="NCBI Taxonomy" id="279262"/>
    <lineage>
        <taxon>Bacteria</taxon>
        <taxon>Bacillati</taxon>
        <taxon>Actinomycetota</taxon>
        <taxon>Actinomycetes</taxon>
        <taxon>Mycobacteriales</taxon>
        <taxon>Nocardiaceae</taxon>
        <taxon>Nocardia</taxon>
    </lineage>
</organism>
<dbReference type="InterPro" id="IPR012340">
    <property type="entry name" value="NA-bd_OB-fold"/>
</dbReference>
<sequence>MPFTGGNRAGSGVAGRKAGPDSGYFRRLGRRLTADLDHLDAEELAETSEASGACRADKCQRGEEVTMLGKLRSVEACPKAAGANLQAEFFDGTDAVTLVWIGRRRIPGIDPGRRILVRGRIGERDGAKVIFNPYYELRENS</sequence>
<keyword evidence="2" id="KW-1185">Reference proteome</keyword>
<keyword evidence="1" id="KW-0347">Helicase</keyword>
<dbReference type="Proteomes" id="UP000255355">
    <property type="component" value="Unassembled WGS sequence"/>
</dbReference>
<reference evidence="1 2" key="1">
    <citation type="submission" date="2018-07" db="EMBL/GenBank/DDBJ databases">
        <title>Genomic Encyclopedia of Type Strains, Phase IV (KMG-IV): sequencing the most valuable type-strain genomes for metagenomic binning, comparative biology and taxonomic classification.</title>
        <authorList>
            <person name="Goeker M."/>
        </authorList>
    </citation>
    <scope>NUCLEOTIDE SEQUENCE [LARGE SCALE GENOMIC DNA]</scope>
    <source>
        <strain evidence="1 2">DSM 44952</strain>
    </source>
</reference>
<dbReference type="RefSeq" id="WP_246011626.1">
    <property type="nucleotide sequence ID" value="NZ_QQAZ01000016.1"/>
</dbReference>
<dbReference type="CDD" id="cd04488">
    <property type="entry name" value="RecG_wedge_OBF"/>
    <property type="match status" value="1"/>
</dbReference>
<dbReference type="AlphaFoldDB" id="A0A370GRV0"/>
<protein>
    <submittedName>
        <fullName evidence="1">ATP-dependent DNA helicase RecG</fullName>
    </submittedName>
</protein>
<evidence type="ECO:0000313" key="1">
    <source>
        <dbReference type="EMBL" id="RDI44663.1"/>
    </source>
</evidence>
<accession>A0A370GRV0</accession>
<dbReference type="InterPro" id="IPR016499">
    <property type="entry name" value="NucleicA-bd_Rv2694c_prd"/>
</dbReference>
<dbReference type="STRING" id="1210089.GCA_001613165_06569"/>